<evidence type="ECO:0000313" key="2">
    <source>
        <dbReference type="Proteomes" id="UP000053477"/>
    </source>
</evidence>
<organism evidence="1 2">
    <name type="scientific">Schizopora paradoxa</name>
    <dbReference type="NCBI Taxonomy" id="27342"/>
    <lineage>
        <taxon>Eukaryota</taxon>
        <taxon>Fungi</taxon>
        <taxon>Dikarya</taxon>
        <taxon>Basidiomycota</taxon>
        <taxon>Agaricomycotina</taxon>
        <taxon>Agaricomycetes</taxon>
        <taxon>Hymenochaetales</taxon>
        <taxon>Schizoporaceae</taxon>
        <taxon>Schizopora</taxon>
    </lineage>
</organism>
<dbReference type="InParanoid" id="A0A0H2R5N0"/>
<reference evidence="1 2" key="1">
    <citation type="submission" date="2015-04" db="EMBL/GenBank/DDBJ databases">
        <title>Complete genome sequence of Schizopora paradoxa KUC8140, a cosmopolitan wood degrader in East Asia.</title>
        <authorList>
            <consortium name="DOE Joint Genome Institute"/>
            <person name="Min B."/>
            <person name="Park H."/>
            <person name="Jang Y."/>
            <person name="Kim J.-J."/>
            <person name="Kim K.H."/>
            <person name="Pangilinan J."/>
            <person name="Lipzen A."/>
            <person name="Riley R."/>
            <person name="Grigoriev I.V."/>
            <person name="Spatafora J.W."/>
            <person name="Choi I.-G."/>
        </authorList>
    </citation>
    <scope>NUCLEOTIDE SEQUENCE [LARGE SCALE GENOMIC DNA]</scope>
    <source>
        <strain evidence="1 2">KUC8140</strain>
    </source>
</reference>
<proteinExistence type="predicted"/>
<dbReference type="Proteomes" id="UP000053477">
    <property type="component" value="Unassembled WGS sequence"/>
</dbReference>
<dbReference type="AlphaFoldDB" id="A0A0H2R5N0"/>
<protein>
    <submittedName>
        <fullName evidence="1">Uncharacterized protein</fullName>
    </submittedName>
</protein>
<accession>A0A0H2R5N0</accession>
<name>A0A0H2R5N0_9AGAM</name>
<gene>
    <name evidence="1" type="ORF">SCHPADRAFT_945927</name>
</gene>
<dbReference type="EMBL" id="KQ086190">
    <property type="protein sequence ID" value="KLO06652.1"/>
    <property type="molecule type" value="Genomic_DNA"/>
</dbReference>
<sequence>MAYLVFKILSKCTDSEYLAHHLVFIDSLDEQCTKALSSTIFLNKSAIALCHLLLLYCDSTPTISRGGFQYFYHDEYPDLLKSALETCLESQDPGLSRIGQDIVQILGKYDRYWKLQLSSWFPEFHPKCHWQYPSNPTLVFQRHSTTDGVYCVTIKSDLTQTSNIAWSTCSHQDVEADIELLHCDGDLLIWIPSQSKPFSPDGHFPILAGYTSQGQETYLACIVYNPDAPSQNSYFYTATVTEGEEFARFWYEGSPLAHTSYYVLALRHDPSDILPGTFDAPRCDIKDRTGPLYWTTHQT</sequence>
<keyword evidence="2" id="KW-1185">Reference proteome</keyword>
<evidence type="ECO:0000313" key="1">
    <source>
        <dbReference type="EMBL" id="KLO06652.1"/>
    </source>
</evidence>